<dbReference type="Proteomes" id="UP000060778">
    <property type="component" value="Chromosome"/>
</dbReference>
<dbReference type="Pfam" id="PF07431">
    <property type="entry name" value="DUF1512"/>
    <property type="match status" value="1"/>
</dbReference>
<feature type="transmembrane region" description="Helical" evidence="1">
    <location>
        <begin position="150"/>
        <end position="170"/>
    </location>
</feature>
<evidence type="ECO:0000313" key="4">
    <source>
        <dbReference type="EMBL" id="ALU11858.1"/>
    </source>
</evidence>
<evidence type="ECO:0000259" key="3">
    <source>
        <dbReference type="Pfam" id="PF23542"/>
    </source>
</evidence>
<evidence type="ECO:0000313" key="5">
    <source>
        <dbReference type="Proteomes" id="UP000060778"/>
    </source>
</evidence>
<dbReference type="GeneID" id="30680479"/>
<keyword evidence="5" id="KW-1185">Reference proteome</keyword>
<evidence type="ECO:0000259" key="2">
    <source>
        <dbReference type="Pfam" id="PF07431"/>
    </source>
</evidence>
<feature type="transmembrane region" description="Helical" evidence="1">
    <location>
        <begin position="12"/>
        <end position="29"/>
    </location>
</feature>
<keyword evidence="1" id="KW-0812">Transmembrane</keyword>
<evidence type="ECO:0000256" key="1">
    <source>
        <dbReference type="SAM" id="Phobius"/>
    </source>
</evidence>
<keyword evidence="1" id="KW-0472">Membrane</keyword>
<protein>
    <recommendedName>
        <fullName evidence="6">DUF1512 domain-containing protein</fullName>
    </recommendedName>
</protein>
<proteinExistence type="predicted"/>
<feature type="domain" description="DUF1512" evidence="3">
    <location>
        <begin position="193"/>
        <end position="366"/>
    </location>
</feature>
<dbReference type="InterPro" id="IPR056461">
    <property type="entry name" value="DUF1512_C"/>
</dbReference>
<feature type="domain" description="DUF1512" evidence="2">
    <location>
        <begin position="12"/>
        <end position="188"/>
    </location>
</feature>
<accession>A0A0U2VCQ6</accession>
<sequence length="367" mass="40893">MSGSNPSDILSIITQLMFMAFLLMAFTGADQRFRMYIWARNIKSKMDEIKEMSDKSKKDTIDFLKKIGVKRAEEIVNELTEFFTINPVDIEPTDITKRMAHIFRTSLLEWERKLEEGAVEEIPKHVKHNALVLIEIANSLNVIYKVIRHYLLYALKNNNLFLIMQLWMIMPQIVKMSKTLDKARETFKHCRPIGDSVGPLVAYKLLERKKRLWHPAKDTVAGEVEIEGRKVIVVKAEGPGATVGNPGEAIKKVIEGMRGQVDLIITVDAALKLEGEESGSIAEGAGAAIGDPGPEKIAIERVATRYNIPLQAIVIKMSNEEAITDMTKKIAMAADEAVKRVIDKVKSLPEKSVVLVAGIGNTCGVAQ</sequence>
<dbReference type="InterPro" id="IPR056460">
    <property type="entry name" value="DUF1512_N"/>
</dbReference>
<evidence type="ECO:0008006" key="6">
    <source>
        <dbReference type="Google" id="ProtNLM"/>
    </source>
</evidence>
<name>A0A0U2VCQ6_9CREN</name>
<dbReference type="PIRSF" id="PIRSF016495">
    <property type="entry name" value="UCP016495"/>
    <property type="match status" value="1"/>
</dbReference>
<dbReference type="KEGG" id="iis:EYM_05480"/>
<dbReference type="AlphaFoldDB" id="A0A0U2VCQ6"/>
<dbReference type="EMBL" id="CP006867">
    <property type="protein sequence ID" value="ALU11858.1"/>
    <property type="molecule type" value="Genomic_DNA"/>
</dbReference>
<dbReference type="STRING" id="940295.EYM_05480"/>
<dbReference type="Pfam" id="PF23542">
    <property type="entry name" value="DUF1512_C"/>
    <property type="match status" value="1"/>
</dbReference>
<dbReference type="RefSeq" id="WP_075050010.1">
    <property type="nucleotide sequence ID" value="NZ_CP006867.1"/>
</dbReference>
<gene>
    <name evidence="4" type="ORF">EYM_05480</name>
</gene>
<reference evidence="4 5" key="1">
    <citation type="submission" date="2013-11" db="EMBL/GenBank/DDBJ databases">
        <title>Comparative genomics of Ignicoccus.</title>
        <authorList>
            <person name="Podar M."/>
        </authorList>
    </citation>
    <scope>NUCLEOTIDE SEQUENCE [LARGE SCALE GENOMIC DNA]</scope>
    <source>
        <strain evidence="4 5">DSM 13165</strain>
    </source>
</reference>
<dbReference type="OrthoDB" id="15121at2157"/>
<keyword evidence="1" id="KW-1133">Transmembrane helix</keyword>
<dbReference type="InterPro" id="IPR009995">
    <property type="entry name" value="DUF1512"/>
</dbReference>
<dbReference type="PATRIC" id="fig|940295.4.peg.1054"/>
<organism evidence="4 5">
    <name type="scientific">Ignicoccus islandicus DSM 13165</name>
    <dbReference type="NCBI Taxonomy" id="940295"/>
    <lineage>
        <taxon>Archaea</taxon>
        <taxon>Thermoproteota</taxon>
        <taxon>Thermoprotei</taxon>
        <taxon>Desulfurococcales</taxon>
        <taxon>Desulfurococcaceae</taxon>
        <taxon>Ignicoccus</taxon>
    </lineage>
</organism>